<organism evidence="1 2">
    <name type="scientific">Setaria viridis</name>
    <name type="common">Green bristlegrass</name>
    <name type="synonym">Setaria italica subsp. viridis</name>
    <dbReference type="NCBI Taxonomy" id="4556"/>
    <lineage>
        <taxon>Eukaryota</taxon>
        <taxon>Viridiplantae</taxon>
        <taxon>Streptophyta</taxon>
        <taxon>Embryophyta</taxon>
        <taxon>Tracheophyta</taxon>
        <taxon>Spermatophyta</taxon>
        <taxon>Magnoliopsida</taxon>
        <taxon>Liliopsida</taxon>
        <taxon>Poales</taxon>
        <taxon>Poaceae</taxon>
        <taxon>PACMAD clade</taxon>
        <taxon>Panicoideae</taxon>
        <taxon>Panicodae</taxon>
        <taxon>Paniceae</taxon>
        <taxon>Cenchrinae</taxon>
        <taxon>Setaria</taxon>
    </lineage>
</organism>
<evidence type="ECO:0000313" key="2">
    <source>
        <dbReference type="Proteomes" id="UP000298652"/>
    </source>
</evidence>
<reference evidence="1" key="1">
    <citation type="submission" date="2019-03" db="EMBL/GenBank/DDBJ databases">
        <title>WGS assembly of Setaria viridis.</title>
        <authorList>
            <person name="Huang P."/>
            <person name="Jenkins J."/>
            <person name="Grimwood J."/>
            <person name="Barry K."/>
            <person name="Healey A."/>
            <person name="Mamidi S."/>
            <person name="Sreedasyam A."/>
            <person name="Shu S."/>
            <person name="Feldman M."/>
            <person name="Wu J."/>
            <person name="Yu Y."/>
            <person name="Chen C."/>
            <person name="Johnson J."/>
            <person name="Rokhsar D."/>
            <person name="Baxter I."/>
            <person name="Schmutz J."/>
            <person name="Brutnell T."/>
            <person name="Kellogg E."/>
        </authorList>
    </citation>
    <scope>NUCLEOTIDE SEQUENCE [LARGE SCALE GENOMIC DNA]</scope>
</reference>
<name>A0A4U6V110_SETVI</name>
<accession>A0A4U6V110</accession>
<protein>
    <submittedName>
        <fullName evidence="1">Uncharacterized protein</fullName>
    </submittedName>
</protein>
<gene>
    <name evidence="1" type="ORF">SEVIR_4G247201v2</name>
</gene>
<evidence type="ECO:0000313" key="1">
    <source>
        <dbReference type="EMBL" id="TKW22730.1"/>
    </source>
</evidence>
<proteinExistence type="predicted"/>
<dbReference type="Proteomes" id="UP000298652">
    <property type="component" value="Chromosome 4"/>
</dbReference>
<dbReference type="Gramene" id="TKW22730">
    <property type="protein sequence ID" value="TKW22730"/>
    <property type="gene ID" value="SEVIR_4G247201v2"/>
</dbReference>
<dbReference type="AlphaFoldDB" id="A0A4U6V110"/>
<keyword evidence="2" id="KW-1185">Reference proteome</keyword>
<sequence length="35" mass="3837">MPTCFTLHRACYTATAPLRHSSPPHAHHCCSTTSL</sequence>
<dbReference type="EMBL" id="CM016555">
    <property type="protein sequence ID" value="TKW22730.1"/>
    <property type="molecule type" value="Genomic_DNA"/>
</dbReference>